<feature type="transmembrane region" description="Helical" evidence="1">
    <location>
        <begin position="311"/>
        <end position="332"/>
    </location>
</feature>
<accession>A0A1R2ANZ4</accession>
<dbReference type="Proteomes" id="UP000187209">
    <property type="component" value="Unassembled WGS sequence"/>
</dbReference>
<evidence type="ECO:0000313" key="2">
    <source>
        <dbReference type="EMBL" id="OMJ66165.1"/>
    </source>
</evidence>
<keyword evidence="1" id="KW-0812">Transmembrane</keyword>
<feature type="transmembrane region" description="Helical" evidence="1">
    <location>
        <begin position="204"/>
        <end position="233"/>
    </location>
</feature>
<dbReference type="AlphaFoldDB" id="A0A1R2ANZ4"/>
<feature type="transmembrane region" description="Helical" evidence="1">
    <location>
        <begin position="502"/>
        <end position="521"/>
    </location>
</feature>
<protein>
    <recommendedName>
        <fullName evidence="4">Ion transport domain-containing protein</fullName>
    </recommendedName>
</protein>
<feature type="transmembrane region" description="Helical" evidence="1">
    <location>
        <begin position="623"/>
        <end position="644"/>
    </location>
</feature>
<gene>
    <name evidence="2" type="ORF">SteCoe_37097</name>
</gene>
<feature type="transmembrane region" description="Helical" evidence="1">
    <location>
        <begin position="175"/>
        <end position="198"/>
    </location>
</feature>
<feature type="transmembrane region" description="Helical" evidence="1">
    <location>
        <begin position="388"/>
        <end position="408"/>
    </location>
</feature>
<feature type="transmembrane region" description="Helical" evidence="1">
    <location>
        <begin position="240"/>
        <end position="256"/>
    </location>
</feature>
<reference evidence="2 3" key="1">
    <citation type="submission" date="2016-11" db="EMBL/GenBank/DDBJ databases">
        <title>The macronuclear genome of Stentor coeruleus: a giant cell with tiny introns.</title>
        <authorList>
            <person name="Slabodnick M."/>
            <person name="Ruby J.G."/>
            <person name="Reiff S.B."/>
            <person name="Swart E.C."/>
            <person name="Gosai S."/>
            <person name="Prabakaran S."/>
            <person name="Witkowska E."/>
            <person name="Larue G.E."/>
            <person name="Fisher S."/>
            <person name="Freeman R.M."/>
            <person name="Gunawardena J."/>
            <person name="Chu W."/>
            <person name="Stover N.A."/>
            <person name="Gregory B.D."/>
            <person name="Nowacki M."/>
            <person name="Derisi J."/>
            <person name="Roy S.W."/>
            <person name="Marshall W.F."/>
            <person name="Sood P."/>
        </authorList>
    </citation>
    <scope>NUCLEOTIDE SEQUENCE [LARGE SCALE GENOMIC DNA]</scope>
    <source>
        <strain evidence="2">WM001</strain>
    </source>
</reference>
<proteinExistence type="predicted"/>
<name>A0A1R2ANZ4_9CILI</name>
<evidence type="ECO:0008006" key="4">
    <source>
        <dbReference type="Google" id="ProtNLM"/>
    </source>
</evidence>
<keyword evidence="1" id="KW-1133">Transmembrane helix</keyword>
<sequence>MSLSNPQILIEKFILEGIEEVTPLVYSIRNKSLDCTNYIFTHIIDSKKKDLRFAAFQIGPNFHELFMSTSNLLEEFLEKMLESEKMLVKVDKWELPLIAFSVDTSSKESFEIFGLQENEMYEIQNIQVKCSIIILPAITGSYMSYELLKSLTFTKNLSVFRSELIRYYIKYKWNLLWSFIFFQTCLMWTNLALIIYLIVKEEFWCVIAFIIVNALMLLFELTQLFSIGFFAYFGNVNKHILLYTAFVLLAIAENILEGDVKMFFFGVWVFVYLTNELFTKIFTQRQCIVVFFWLFLAGFILLTWVQAANWLLLSFIILENLILFYFIISLNFEGHHLYSAILNLKILLTLFSLFYTKDLLILLQIISLNFLTFEATAYQALSQKTWELLLYTFILGIPPALSILYYFIDELIIEILYYCLIIVYLGEYLIIPSMFQSNIKSLRSTFKFTGPLILFLIIALEFYSGINMIYMFFTYLVLDLLLRAWKKDKFLRDVMKNGTKFLFNWNTIDLIRVVLCTLWVLEYFYKVADKELIVLLNWSVVLVSFTRGLTGFRCFNGTRYYVRLILSSILDIKSFLIIFFYTTFAFGLISTVLKKESFTFENVWIKSFHLNLGDLDSYQELNLIYLMFLAFSIINVIIMLNLLISILGDSFDRFQITAAEIDFIEMTDAIYEIESIMFWKRSNNYMKHLIAWDFPFNSQRGEDEVWEGKLKLIENRVTSQIDPIAQDMQAVKNTVSSLNEKINRFEEMIVKVSEIHSAMKLESK</sequence>
<keyword evidence="1" id="KW-0472">Membrane</keyword>
<dbReference type="OrthoDB" id="437584at2759"/>
<feature type="transmembrane region" description="Helical" evidence="1">
    <location>
        <begin position="415"/>
        <end position="435"/>
    </location>
</feature>
<feature type="transmembrane region" description="Helical" evidence="1">
    <location>
        <begin position="344"/>
        <end position="368"/>
    </location>
</feature>
<comment type="caution">
    <text evidence="2">The sequence shown here is derived from an EMBL/GenBank/DDBJ whole genome shotgun (WGS) entry which is preliminary data.</text>
</comment>
<feature type="transmembrane region" description="Helical" evidence="1">
    <location>
        <begin position="287"/>
        <end position="305"/>
    </location>
</feature>
<organism evidence="2 3">
    <name type="scientific">Stentor coeruleus</name>
    <dbReference type="NCBI Taxonomy" id="5963"/>
    <lineage>
        <taxon>Eukaryota</taxon>
        <taxon>Sar</taxon>
        <taxon>Alveolata</taxon>
        <taxon>Ciliophora</taxon>
        <taxon>Postciliodesmatophora</taxon>
        <taxon>Heterotrichea</taxon>
        <taxon>Heterotrichida</taxon>
        <taxon>Stentoridae</taxon>
        <taxon>Stentor</taxon>
    </lineage>
</organism>
<dbReference type="EMBL" id="MPUH01001801">
    <property type="protein sequence ID" value="OMJ66165.1"/>
    <property type="molecule type" value="Genomic_DNA"/>
</dbReference>
<feature type="transmembrane region" description="Helical" evidence="1">
    <location>
        <begin position="533"/>
        <end position="555"/>
    </location>
</feature>
<keyword evidence="3" id="KW-1185">Reference proteome</keyword>
<feature type="transmembrane region" description="Helical" evidence="1">
    <location>
        <begin position="575"/>
        <end position="593"/>
    </location>
</feature>
<evidence type="ECO:0000256" key="1">
    <source>
        <dbReference type="SAM" id="Phobius"/>
    </source>
</evidence>
<feature type="transmembrane region" description="Helical" evidence="1">
    <location>
        <begin position="455"/>
        <end position="482"/>
    </location>
</feature>
<evidence type="ECO:0000313" key="3">
    <source>
        <dbReference type="Proteomes" id="UP000187209"/>
    </source>
</evidence>